<dbReference type="GeneID" id="48592546"/>
<evidence type="ECO:0000256" key="5">
    <source>
        <dbReference type="ARBA" id="ARBA00022598"/>
    </source>
</evidence>
<evidence type="ECO:0000313" key="19">
    <source>
        <dbReference type="Proteomes" id="UP000197058"/>
    </source>
</evidence>
<dbReference type="InterPro" id="IPR050061">
    <property type="entry name" value="MurCDEF_pg_biosynth"/>
</dbReference>
<feature type="domain" description="Mur ligase central" evidence="17">
    <location>
        <begin position="106"/>
        <end position="276"/>
    </location>
</feature>
<dbReference type="SUPFAM" id="SSF53244">
    <property type="entry name" value="MurD-like peptide ligases, peptide-binding domain"/>
    <property type="match status" value="1"/>
</dbReference>
<evidence type="ECO:0000256" key="7">
    <source>
        <dbReference type="ARBA" id="ARBA00022741"/>
    </source>
</evidence>
<comment type="catalytic activity">
    <reaction evidence="13 14">
        <text>UDP-N-acetyl-alpha-D-muramate + L-alanine + ATP = UDP-N-acetyl-alpha-D-muramoyl-L-alanine + ADP + phosphate + H(+)</text>
        <dbReference type="Rhea" id="RHEA:23372"/>
        <dbReference type="ChEBI" id="CHEBI:15378"/>
        <dbReference type="ChEBI" id="CHEBI:30616"/>
        <dbReference type="ChEBI" id="CHEBI:43474"/>
        <dbReference type="ChEBI" id="CHEBI:57972"/>
        <dbReference type="ChEBI" id="CHEBI:70757"/>
        <dbReference type="ChEBI" id="CHEBI:83898"/>
        <dbReference type="ChEBI" id="CHEBI:456216"/>
        <dbReference type="EC" id="6.3.2.8"/>
    </reaction>
</comment>
<evidence type="ECO:0000256" key="12">
    <source>
        <dbReference type="ARBA" id="ARBA00023316"/>
    </source>
</evidence>
<dbReference type="InterPro" id="IPR000713">
    <property type="entry name" value="Mur_ligase_N"/>
</dbReference>
<comment type="subcellular location">
    <subcellularLocation>
        <location evidence="1 14">Cytoplasm</location>
    </subcellularLocation>
</comment>
<dbReference type="HAMAP" id="MF_00046">
    <property type="entry name" value="MurC"/>
    <property type="match status" value="1"/>
</dbReference>
<dbReference type="InterPro" id="IPR036565">
    <property type="entry name" value="Mur-like_cat_sf"/>
</dbReference>
<evidence type="ECO:0000256" key="13">
    <source>
        <dbReference type="ARBA" id="ARBA00047833"/>
    </source>
</evidence>
<evidence type="ECO:0000256" key="2">
    <source>
        <dbReference type="ARBA" id="ARBA00004752"/>
    </source>
</evidence>
<evidence type="ECO:0000256" key="3">
    <source>
        <dbReference type="ARBA" id="ARBA00012211"/>
    </source>
</evidence>
<dbReference type="Pfam" id="PF08245">
    <property type="entry name" value="Mur_ligase_M"/>
    <property type="match status" value="1"/>
</dbReference>
<dbReference type="InterPro" id="IPR005758">
    <property type="entry name" value="UDP-N-AcMur_Ala_ligase_MurC"/>
</dbReference>
<dbReference type="GO" id="GO:0071555">
    <property type="term" value="P:cell wall organization"/>
    <property type="evidence" value="ECO:0007669"/>
    <property type="project" value="UniProtKB-KW"/>
</dbReference>
<dbReference type="EMBL" id="CP022046">
    <property type="protein sequence ID" value="ASE33868.1"/>
    <property type="molecule type" value="Genomic_DNA"/>
</dbReference>
<evidence type="ECO:0000256" key="10">
    <source>
        <dbReference type="ARBA" id="ARBA00022984"/>
    </source>
</evidence>
<dbReference type="GO" id="GO:0051301">
    <property type="term" value="P:cell division"/>
    <property type="evidence" value="ECO:0007669"/>
    <property type="project" value="UniProtKB-KW"/>
</dbReference>
<dbReference type="InterPro" id="IPR004101">
    <property type="entry name" value="Mur_ligase_C"/>
</dbReference>
<dbReference type="GO" id="GO:0008360">
    <property type="term" value="P:regulation of cell shape"/>
    <property type="evidence" value="ECO:0007669"/>
    <property type="project" value="UniProtKB-KW"/>
</dbReference>
<dbReference type="GO" id="GO:0005737">
    <property type="term" value="C:cytoplasm"/>
    <property type="evidence" value="ECO:0007669"/>
    <property type="project" value="UniProtKB-SubCell"/>
</dbReference>
<dbReference type="PANTHER" id="PTHR43445:SF3">
    <property type="entry name" value="UDP-N-ACETYLMURAMATE--L-ALANINE LIGASE"/>
    <property type="match status" value="1"/>
</dbReference>
<evidence type="ECO:0000256" key="6">
    <source>
        <dbReference type="ARBA" id="ARBA00022618"/>
    </source>
</evidence>
<keyword evidence="12 14" id="KW-0961">Cell wall biogenesis/degradation</keyword>
<comment type="pathway">
    <text evidence="2 14">Cell wall biogenesis; peptidoglycan biosynthesis.</text>
</comment>
<evidence type="ECO:0000259" key="17">
    <source>
        <dbReference type="Pfam" id="PF08245"/>
    </source>
</evidence>
<dbReference type="AlphaFoldDB" id="A0AAI8GTD1"/>
<dbReference type="PANTHER" id="PTHR43445">
    <property type="entry name" value="UDP-N-ACETYLMURAMATE--L-ALANINE LIGASE-RELATED"/>
    <property type="match status" value="1"/>
</dbReference>
<dbReference type="SUPFAM" id="SSF53623">
    <property type="entry name" value="MurD-like peptide ligases, catalytic domain"/>
    <property type="match status" value="1"/>
</dbReference>
<dbReference type="GO" id="GO:0005524">
    <property type="term" value="F:ATP binding"/>
    <property type="evidence" value="ECO:0007669"/>
    <property type="project" value="UniProtKB-UniRule"/>
</dbReference>
<dbReference type="Pfam" id="PF02875">
    <property type="entry name" value="Mur_ligase_C"/>
    <property type="match status" value="1"/>
</dbReference>
<evidence type="ECO:0000256" key="1">
    <source>
        <dbReference type="ARBA" id="ARBA00004496"/>
    </source>
</evidence>
<keyword evidence="5 14" id="KW-0436">Ligase</keyword>
<feature type="domain" description="Mur ligase C-terminal" evidence="16">
    <location>
        <begin position="308"/>
        <end position="420"/>
    </location>
</feature>
<evidence type="ECO:0000256" key="8">
    <source>
        <dbReference type="ARBA" id="ARBA00022840"/>
    </source>
</evidence>
<keyword evidence="11 14" id="KW-0131">Cell cycle</keyword>
<dbReference type="SUPFAM" id="SSF51984">
    <property type="entry name" value="MurCD N-terminal domain"/>
    <property type="match status" value="1"/>
</dbReference>
<keyword evidence="9 14" id="KW-0133">Cell shape</keyword>
<accession>A0AAI8GTD1</accession>
<evidence type="ECO:0000259" key="16">
    <source>
        <dbReference type="Pfam" id="PF02875"/>
    </source>
</evidence>
<comment type="function">
    <text evidence="14">Cell wall formation.</text>
</comment>
<keyword evidence="8 14" id="KW-0067">ATP-binding</keyword>
<keyword evidence="4 14" id="KW-0963">Cytoplasm</keyword>
<dbReference type="EC" id="6.3.2.8" evidence="3 14"/>
<evidence type="ECO:0000313" key="18">
    <source>
        <dbReference type="EMBL" id="ASE33868.1"/>
    </source>
</evidence>
<protein>
    <recommendedName>
        <fullName evidence="3 14">UDP-N-acetylmuramate--L-alanine ligase</fullName>
        <ecNumber evidence="3 14">6.3.2.8</ecNumber>
    </recommendedName>
    <alternativeName>
        <fullName evidence="14">UDP-N-acetylmuramoyl-L-alanine synthetase</fullName>
    </alternativeName>
</protein>
<sequence>MTLFHFVGIKGAGMSSLAQIMHDMGHKVQGSDIENTVFTEIALKNKGIKILPFDVENIQEGMTVIAGNAFPDTHPEIAKAYDMGLEVKRYHIFLGEFMSQYTSVAVTGAHGKTSTTGLLSHVMNGDQKTSFLIGDGTGMGLPDSSYFAFEACEYRRHFLSYYPDYAIMTNIDFDHPDYFKDLQDVTNAFQEMASNVKKAIVAWGHDAELRKIKADVPIYFYGFEHDNDVYAENIQTSSKGTTFDVYFKSKNELIGTFTTPMYGDHHVLNALAVIAICHLEKLDIENIKEALLTFGGVKRRFSESFYDNQILIDDYAHHPREINATIESARKKYPENEVVAVFQPHTFSRTETFLNEFAESLNLADKVYLCDIFGSIREQQGELTIHDLKALIPNADLISEESVSQLQKHDNGVILFMGAGDIQKVQKAYVTSLSHLI</sequence>
<comment type="similarity">
    <text evidence="14">Belongs to the MurCDEF family.</text>
</comment>
<evidence type="ECO:0000256" key="4">
    <source>
        <dbReference type="ARBA" id="ARBA00022490"/>
    </source>
</evidence>
<dbReference type="Pfam" id="PF01225">
    <property type="entry name" value="Mur_ligase"/>
    <property type="match status" value="1"/>
</dbReference>
<keyword evidence="6 14" id="KW-0132">Cell division</keyword>
<evidence type="ECO:0000256" key="14">
    <source>
        <dbReference type="HAMAP-Rule" id="MF_00046"/>
    </source>
</evidence>
<dbReference type="Proteomes" id="UP000197058">
    <property type="component" value="Chromosome"/>
</dbReference>
<dbReference type="NCBIfam" id="TIGR01082">
    <property type="entry name" value="murC"/>
    <property type="match status" value="1"/>
</dbReference>
<evidence type="ECO:0000256" key="11">
    <source>
        <dbReference type="ARBA" id="ARBA00023306"/>
    </source>
</evidence>
<dbReference type="InterPro" id="IPR013221">
    <property type="entry name" value="Mur_ligase_cen"/>
</dbReference>
<organism evidence="18 19">
    <name type="scientific">Mammaliicoccus sciuri</name>
    <name type="common">Staphylococcus sciuri</name>
    <dbReference type="NCBI Taxonomy" id="1296"/>
    <lineage>
        <taxon>Bacteria</taxon>
        <taxon>Bacillati</taxon>
        <taxon>Bacillota</taxon>
        <taxon>Bacilli</taxon>
        <taxon>Bacillales</taxon>
        <taxon>Staphylococcaceae</taxon>
        <taxon>Mammaliicoccus</taxon>
    </lineage>
</organism>
<dbReference type="Gene3D" id="3.40.1190.10">
    <property type="entry name" value="Mur-like, catalytic domain"/>
    <property type="match status" value="1"/>
</dbReference>
<keyword evidence="10 14" id="KW-0573">Peptidoglycan synthesis</keyword>
<evidence type="ECO:0000256" key="9">
    <source>
        <dbReference type="ARBA" id="ARBA00022960"/>
    </source>
</evidence>
<dbReference type="GO" id="GO:0008763">
    <property type="term" value="F:UDP-N-acetylmuramate-L-alanine ligase activity"/>
    <property type="evidence" value="ECO:0007669"/>
    <property type="project" value="UniProtKB-UniRule"/>
</dbReference>
<dbReference type="Gene3D" id="3.40.50.720">
    <property type="entry name" value="NAD(P)-binding Rossmann-like Domain"/>
    <property type="match status" value="1"/>
</dbReference>
<feature type="domain" description="Mur ligase N-terminal catalytic" evidence="15">
    <location>
        <begin position="4"/>
        <end position="101"/>
    </location>
</feature>
<evidence type="ECO:0000259" key="15">
    <source>
        <dbReference type="Pfam" id="PF01225"/>
    </source>
</evidence>
<name>A0AAI8GTD1_MAMSC</name>
<dbReference type="KEGG" id="sscu:CEP64_04570"/>
<dbReference type="Gene3D" id="3.90.190.20">
    <property type="entry name" value="Mur ligase, C-terminal domain"/>
    <property type="match status" value="1"/>
</dbReference>
<dbReference type="InterPro" id="IPR036615">
    <property type="entry name" value="Mur_ligase_C_dom_sf"/>
</dbReference>
<dbReference type="GO" id="GO:0009252">
    <property type="term" value="P:peptidoglycan biosynthetic process"/>
    <property type="evidence" value="ECO:0007669"/>
    <property type="project" value="UniProtKB-UniRule"/>
</dbReference>
<dbReference type="RefSeq" id="WP_048539565.1">
    <property type="nucleotide sequence ID" value="NZ_CAJVGN010000001.1"/>
</dbReference>
<gene>
    <name evidence="14" type="primary">murC</name>
    <name evidence="18" type="ORF">CEP64_04570</name>
</gene>
<reference evidence="19" key="1">
    <citation type="submission" date="2017-06" db="EMBL/GenBank/DDBJ databases">
        <title>FDA dAtabase for Regulatory Grade micrObial Sequences (FDA-ARGOS): Supporting development and validation of Infectious Disease Dx tests.</title>
        <authorList>
            <person name="Goldberg B."/>
            <person name="Campos J."/>
            <person name="Tallon L."/>
            <person name="Sadzewicz L."/>
            <person name="Sengamalay N."/>
            <person name="Ott S."/>
            <person name="Godinez A."/>
            <person name="Nagaraj S."/>
            <person name="Vavikolanu K."/>
            <person name="Nadendla S."/>
            <person name="George J."/>
            <person name="Geyer C."/>
            <person name="Sichtig H."/>
        </authorList>
    </citation>
    <scope>NUCLEOTIDE SEQUENCE [LARGE SCALE GENOMIC DNA]</scope>
    <source>
        <strain evidence="19">FDAARGOS_285</strain>
    </source>
</reference>
<keyword evidence="7 14" id="KW-0547">Nucleotide-binding</keyword>
<proteinExistence type="inferred from homology"/>
<feature type="binding site" evidence="14">
    <location>
        <begin position="108"/>
        <end position="114"/>
    </location>
    <ligand>
        <name>ATP</name>
        <dbReference type="ChEBI" id="CHEBI:30616"/>
    </ligand>
</feature>